<evidence type="ECO:0000313" key="2">
    <source>
        <dbReference type="EMBL" id="MCE3216799.1"/>
    </source>
</evidence>
<organism evidence="2 3">
    <name type="scientific">Datura stramonium</name>
    <name type="common">Jimsonweed</name>
    <name type="synonym">Common thornapple</name>
    <dbReference type="NCBI Taxonomy" id="4076"/>
    <lineage>
        <taxon>Eukaryota</taxon>
        <taxon>Viridiplantae</taxon>
        <taxon>Streptophyta</taxon>
        <taxon>Embryophyta</taxon>
        <taxon>Tracheophyta</taxon>
        <taxon>Spermatophyta</taxon>
        <taxon>Magnoliopsida</taxon>
        <taxon>eudicotyledons</taxon>
        <taxon>Gunneridae</taxon>
        <taxon>Pentapetalae</taxon>
        <taxon>asterids</taxon>
        <taxon>lamiids</taxon>
        <taxon>Solanales</taxon>
        <taxon>Solanaceae</taxon>
        <taxon>Solanoideae</taxon>
        <taxon>Datureae</taxon>
        <taxon>Datura</taxon>
    </lineage>
</organism>
<proteinExistence type="predicted"/>
<name>A0ABS8WV08_DATST</name>
<dbReference type="EMBL" id="JACEIK010014186">
    <property type="protein sequence ID" value="MCE3216799.1"/>
    <property type="molecule type" value="Genomic_DNA"/>
</dbReference>
<dbReference type="Proteomes" id="UP000823775">
    <property type="component" value="Unassembled WGS sequence"/>
</dbReference>
<feature type="compositionally biased region" description="Basic and acidic residues" evidence="1">
    <location>
        <begin position="49"/>
        <end position="64"/>
    </location>
</feature>
<sequence>MASHVTLAREHAGVAQALGQISERLTAIEQHQREAREMNLGDGLLPAPDARRRANRHREEEQPPKGRANRQPARSENKGAATGGFRTNAIVNPSRSLNPVKDGDPR</sequence>
<comment type="caution">
    <text evidence="2">The sequence shown here is derived from an EMBL/GenBank/DDBJ whole genome shotgun (WGS) entry which is preliminary data.</text>
</comment>
<keyword evidence="3" id="KW-1185">Reference proteome</keyword>
<evidence type="ECO:0000313" key="3">
    <source>
        <dbReference type="Proteomes" id="UP000823775"/>
    </source>
</evidence>
<feature type="region of interest" description="Disordered" evidence="1">
    <location>
        <begin position="32"/>
        <end position="106"/>
    </location>
</feature>
<accession>A0ABS8WV08</accession>
<protein>
    <submittedName>
        <fullName evidence="2">Uncharacterized protein</fullName>
    </submittedName>
</protein>
<gene>
    <name evidence="2" type="ORF">HAX54_008108</name>
</gene>
<reference evidence="2 3" key="1">
    <citation type="journal article" date="2021" name="BMC Genomics">
        <title>Datura genome reveals duplications of psychoactive alkaloid biosynthetic genes and high mutation rate following tissue culture.</title>
        <authorList>
            <person name="Rajewski A."/>
            <person name="Carter-House D."/>
            <person name="Stajich J."/>
            <person name="Litt A."/>
        </authorList>
    </citation>
    <scope>NUCLEOTIDE SEQUENCE [LARGE SCALE GENOMIC DNA]</scope>
    <source>
        <strain evidence="2">AR-01</strain>
    </source>
</reference>
<evidence type="ECO:0000256" key="1">
    <source>
        <dbReference type="SAM" id="MobiDB-lite"/>
    </source>
</evidence>